<sequence length="67" mass="7078">MLPVKGLCVVVVAISLFSDGECDEFCLRPLHQSDGLSLVLPPLGVAKDTPDDRQLSASVRVLATEGV</sequence>
<accession>A0A645I1K1</accession>
<name>A0A645I1K1_9ZZZZ</name>
<comment type="caution">
    <text evidence="1">The sequence shown here is derived from an EMBL/GenBank/DDBJ whole genome shotgun (WGS) entry which is preliminary data.</text>
</comment>
<dbReference type="AlphaFoldDB" id="A0A645I1K1"/>
<reference evidence="1" key="1">
    <citation type="submission" date="2019-08" db="EMBL/GenBank/DDBJ databases">
        <authorList>
            <person name="Kucharzyk K."/>
            <person name="Murdoch R.W."/>
            <person name="Higgins S."/>
            <person name="Loffler F."/>
        </authorList>
    </citation>
    <scope>NUCLEOTIDE SEQUENCE</scope>
</reference>
<dbReference type="EMBL" id="VSSQ01103883">
    <property type="protein sequence ID" value="MPN44622.1"/>
    <property type="molecule type" value="Genomic_DNA"/>
</dbReference>
<proteinExistence type="predicted"/>
<evidence type="ECO:0000313" key="1">
    <source>
        <dbReference type="EMBL" id="MPN44622.1"/>
    </source>
</evidence>
<protein>
    <submittedName>
        <fullName evidence="1">Uncharacterized protein</fullName>
    </submittedName>
</protein>
<gene>
    <name evidence="1" type="ORF">SDC9_192187</name>
</gene>
<organism evidence="1">
    <name type="scientific">bioreactor metagenome</name>
    <dbReference type="NCBI Taxonomy" id="1076179"/>
    <lineage>
        <taxon>unclassified sequences</taxon>
        <taxon>metagenomes</taxon>
        <taxon>ecological metagenomes</taxon>
    </lineage>
</organism>